<evidence type="ECO:0000313" key="4">
    <source>
        <dbReference type="Proteomes" id="UP000006039"/>
    </source>
</evidence>
<proteinExistence type="predicted"/>
<feature type="region of interest" description="Disordered" evidence="1">
    <location>
        <begin position="146"/>
        <end position="182"/>
    </location>
</feature>
<dbReference type="HOGENOM" id="CLU_664004_0_0_1"/>
<feature type="region of interest" description="Disordered" evidence="1">
    <location>
        <begin position="1"/>
        <end position="123"/>
    </location>
</feature>
<feature type="compositionally biased region" description="Basic and acidic residues" evidence="1">
    <location>
        <begin position="42"/>
        <end position="63"/>
    </location>
</feature>
<gene>
    <name evidence="3" type="primary">20348505</name>
    <name evidence="2" type="ORF">GGTG_08047</name>
</gene>
<evidence type="ECO:0000313" key="2">
    <source>
        <dbReference type="EMBL" id="EJT74203.1"/>
    </source>
</evidence>
<reference evidence="3" key="5">
    <citation type="submission" date="2018-04" db="UniProtKB">
        <authorList>
            <consortium name="EnsemblFungi"/>
        </authorList>
    </citation>
    <scope>IDENTIFICATION</scope>
    <source>
        <strain evidence="3">R3-111a-1</strain>
    </source>
</reference>
<feature type="compositionally biased region" description="Polar residues" evidence="1">
    <location>
        <begin position="146"/>
        <end position="158"/>
    </location>
</feature>
<dbReference type="GeneID" id="20348505"/>
<evidence type="ECO:0000313" key="3">
    <source>
        <dbReference type="EnsemblFungi" id="EJT74203"/>
    </source>
</evidence>
<reference evidence="3" key="4">
    <citation type="journal article" date="2015" name="G3 (Bethesda)">
        <title>Genome sequences of three phytopathogenic species of the Magnaporthaceae family of fungi.</title>
        <authorList>
            <person name="Okagaki L.H."/>
            <person name="Nunes C.C."/>
            <person name="Sailsbery J."/>
            <person name="Clay B."/>
            <person name="Brown D."/>
            <person name="John T."/>
            <person name="Oh Y."/>
            <person name="Young N."/>
            <person name="Fitzgerald M."/>
            <person name="Haas B.J."/>
            <person name="Zeng Q."/>
            <person name="Young S."/>
            <person name="Adiconis X."/>
            <person name="Fan L."/>
            <person name="Levin J.Z."/>
            <person name="Mitchell T.K."/>
            <person name="Okubara P.A."/>
            <person name="Farman M.L."/>
            <person name="Kohn L.M."/>
            <person name="Birren B."/>
            <person name="Ma L.-J."/>
            <person name="Dean R.A."/>
        </authorList>
    </citation>
    <scope>NUCLEOTIDE SEQUENCE</scope>
    <source>
        <strain evidence="3">R3-111a-1</strain>
    </source>
</reference>
<evidence type="ECO:0000256" key="1">
    <source>
        <dbReference type="SAM" id="MobiDB-lite"/>
    </source>
</evidence>
<dbReference type="Proteomes" id="UP000006039">
    <property type="component" value="Unassembled WGS sequence"/>
</dbReference>
<protein>
    <submittedName>
        <fullName evidence="2 3">Uncharacterized protein</fullName>
    </submittedName>
</protein>
<name>J3P3G1_GAET3</name>
<reference evidence="2" key="2">
    <citation type="submission" date="2010-07" db="EMBL/GenBank/DDBJ databases">
        <authorList>
            <consortium name="The Broad Institute Genome Sequencing Platform"/>
            <consortium name="Broad Institute Genome Sequencing Center for Infectious Disease"/>
            <person name="Ma L.-J."/>
            <person name="Dead R."/>
            <person name="Young S."/>
            <person name="Zeng Q."/>
            <person name="Koehrsen M."/>
            <person name="Alvarado L."/>
            <person name="Berlin A."/>
            <person name="Chapman S.B."/>
            <person name="Chen Z."/>
            <person name="Freedman E."/>
            <person name="Gellesch M."/>
            <person name="Goldberg J."/>
            <person name="Griggs A."/>
            <person name="Gujja S."/>
            <person name="Heilman E.R."/>
            <person name="Heiman D."/>
            <person name="Hepburn T."/>
            <person name="Howarth C."/>
            <person name="Jen D."/>
            <person name="Larson L."/>
            <person name="Mehta T."/>
            <person name="Neiman D."/>
            <person name="Pearson M."/>
            <person name="Roberts A."/>
            <person name="Saif S."/>
            <person name="Shea T."/>
            <person name="Shenoy N."/>
            <person name="Sisk P."/>
            <person name="Stolte C."/>
            <person name="Sykes S."/>
            <person name="Walk T."/>
            <person name="White J."/>
            <person name="Yandava C."/>
            <person name="Haas B."/>
            <person name="Nusbaum C."/>
            <person name="Birren B."/>
        </authorList>
    </citation>
    <scope>NUCLEOTIDE SEQUENCE</scope>
    <source>
        <strain evidence="2">R3-111a-1</strain>
    </source>
</reference>
<dbReference type="AlphaFoldDB" id="J3P3G1"/>
<reference evidence="2" key="3">
    <citation type="submission" date="2010-09" db="EMBL/GenBank/DDBJ databases">
        <title>Annotation of Gaeumannomyces graminis var. tritici R3-111a-1.</title>
        <authorList>
            <consortium name="The Broad Institute Genome Sequencing Platform"/>
            <person name="Ma L.-J."/>
            <person name="Dead R."/>
            <person name="Young S.K."/>
            <person name="Zeng Q."/>
            <person name="Gargeya S."/>
            <person name="Fitzgerald M."/>
            <person name="Haas B."/>
            <person name="Abouelleil A."/>
            <person name="Alvarado L."/>
            <person name="Arachchi H.M."/>
            <person name="Berlin A."/>
            <person name="Brown A."/>
            <person name="Chapman S.B."/>
            <person name="Chen Z."/>
            <person name="Dunbar C."/>
            <person name="Freedman E."/>
            <person name="Gearin G."/>
            <person name="Gellesch M."/>
            <person name="Goldberg J."/>
            <person name="Griggs A."/>
            <person name="Gujja S."/>
            <person name="Heiman D."/>
            <person name="Howarth C."/>
            <person name="Larson L."/>
            <person name="Lui A."/>
            <person name="MacDonald P.J.P."/>
            <person name="Mehta T."/>
            <person name="Montmayeur A."/>
            <person name="Murphy C."/>
            <person name="Neiman D."/>
            <person name="Pearson M."/>
            <person name="Priest M."/>
            <person name="Roberts A."/>
            <person name="Saif S."/>
            <person name="Shea T."/>
            <person name="Shenoy N."/>
            <person name="Sisk P."/>
            <person name="Stolte C."/>
            <person name="Sykes S."/>
            <person name="Yandava C."/>
            <person name="Wortman J."/>
            <person name="Nusbaum C."/>
            <person name="Birren B."/>
        </authorList>
    </citation>
    <scope>NUCLEOTIDE SEQUENCE</scope>
    <source>
        <strain evidence="2">R3-111a-1</strain>
    </source>
</reference>
<feature type="compositionally biased region" description="Basic and acidic residues" evidence="1">
    <location>
        <begin position="261"/>
        <end position="271"/>
    </location>
</feature>
<sequence length="414" mass="43838">MKVVTVINLSAPVPQERGDQRGDRQAPATRLATRQGRWELGPWRETKRNLPNETADKMMGEKTPRKHTALCPIGPGAGHSAKQPGRLAGHTASEVGRKRRHKRSKGGVGLQTPLSSFLGRGPVSPLPATQQPLVIAQHRATAASLQPACSSLSPSVPTLQAKKQAHHHRPPAKGENPSGAREFLHSRLPDCVPPCQRLPDCGLARPWSKKGVMMQGASEGENATQAKQQGRVTFVRRRRQKRREGEGEESAATVTWFARSALERQTKEPEGNRGAIPAPPSQPNLAAAIPKPSQGREGSGGSGPGGSGPGGSGPAVQGNATLQQHSFVPTAAIVVTSQNPPSTQSTALLLHHGTLGGLRPASNRGWTKLQILAQRRHGGEGWETTQPRGPDWSDASATVRGLCAATRVLAMGGS</sequence>
<organism evidence="2">
    <name type="scientific">Gaeumannomyces tritici (strain R3-111a-1)</name>
    <name type="common">Wheat and barley take-all root rot fungus</name>
    <name type="synonym">Gaeumannomyces graminis var. tritici</name>
    <dbReference type="NCBI Taxonomy" id="644352"/>
    <lineage>
        <taxon>Eukaryota</taxon>
        <taxon>Fungi</taxon>
        <taxon>Dikarya</taxon>
        <taxon>Ascomycota</taxon>
        <taxon>Pezizomycotina</taxon>
        <taxon>Sordariomycetes</taxon>
        <taxon>Sordariomycetidae</taxon>
        <taxon>Magnaporthales</taxon>
        <taxon>Magnaporthaceae</taxon>
        <taxon>Gaeumannomyces</taxon>
    </lineage>
</organism>
<dbReference type="EMBL" id="GL385398">
    <property type="protein sequence ID" value="EJT74203.1"/>
    <property type="molecule type" value="Genomic_DNA"/>
</dbReference>
<dbReference type="EnsemblFungi" id="EJT74203">
    <property type="protein sequence ID" value="EJT74203"/>
    <property type="gene ID" value="GGTG_08047"/>
</dbReference>
<dbReference type="RefSeq" id="XP_009224147.1">
    <property type="nucleotide sequence ID" value="XM_009225883.1"/>
</dbReference>
<keyword evidence="4" id="KW-1185">Reference proteome</keyword>
<dbReference type="VEuPathDB" id="FungiDB:GGTG_08047"/>
<feature type="region of interest" description="Disordered" evidence="1">
    <location>
        <begin position="215"/>
        <end position="318"/>
    </location>
</feature>
<reference evidence="4" key="1">
    <citation type="submission" date="2010-07" db="EMBL/GenBank/DDBJ databases">
        <title>The genome sequence of Gaeumannomyces graminis var. tritici strain R3-111a-1.</title>
        <authorList>
            <consortium name="The Broad Institute Genome Sequencing Platform"/>
            <person name="Ma L.-J."/>
            <person name="Dead R."/>
            <person name="Young S."/>
            <person name="Zeng Q."/>
            <person name="Koehrsen M."/>
            <person name="Alvarado L."/>
            <person name="Berlin A."/>
            <person name="Chapman S.B."/>
            <person name="Chen Z."/>
            <person name="Freedman E."/>
            <person name="Gellesch M."/>
            <person name="Goldberg J."/>
            <person name="Griggs A."/>
            <person name="Gujja S."/>
            <person name="Heilman E.R."/>
            <person name="Heiman D."/>
            <person name="Hepburn T."/>
            <person name="Howarth C."/>
            <person name="Jen D."/>
            <person name="Larson L."/>
            <person name="Mehta T."/>
            <person name="Neiman D."/>
            <person name="Pearson M."/>
            <person name="Roberts A."/>
            <person name="Saif S."/>
            <person name="Shea T."/>
            <person name="Shenoy N."/>
            <person name="Sisk P."/>
            <person name="Stolte C."/>
            <person name="Sykes S."/>
            <person name="Walk T."/>
            <person name="White J."/>
            <person name="Yandava C."/>
            <person name="Haas B."/>
            <person name="Nusbaum C."/>
            <person name="Birren B."/>
        </authorList>
    </citation>
    <scope>NUCLEOTIDE SEQUENCE [LARGE SCALE GENOMIC DNA]</scope>
    <source>
        <strain evidence="4">R3-111a-1</strain>
    </source>
</reference>
<accession>J3P3G1</accession>
<feature type="compositionally biased region" description="Gly residues" evidence="1">
    <location>
        <begin position="297"/>
        <end position="313"/>
    </location>
</feature>